<comment type="caution">
    <text evidence="13">The sequence shown here is derived from an EMBL/GenBank/DDBJ whole genome shotgun (WGS) entry which is preliminary data.</text>
</comment>
<dbReference type="GO" id="GO:0016020">
    <property type="term" value="C:membrane"/>
    <property type="evidence" value="ECO:0007669"/>
    <property type="project" value="UniProtKB-SubCell"/>
</dbReference>
<sequence length="269" mass="28998">MFKKLALAAGLTLGLVSGAYAAGGEEAHIENFKFSFEGPFGAYDQNQLQRGLQIYTEVCSACHGLRYVPIRTLADEGGPALPEDQVRAYAANITVLDEDANYHLYDPEAGELRAVTETDHFPAVNSAGAPDLSLMAKGRAGFHGPYGLGINQLFKGMGGAEYIASLLTGYTGEEKEEAGTVLYENTAFPGGWISMAPPLYGEDVEFADGHSNDLHHEAADVAAFLMWTAEPKMMARKQAGFVGVIFLTVLSVLLYLVNKRLWAPIKGKD</sequence>
<dbReference type="Gene3D" id="1.20.5.100">
    <property type="entry name" value="Cytochrome c1, transmembrane anchor, C-terminal"/>
    <property type="match status" value="1"/>
</dbReference>
<dbReference type="InterPro" id="IPR002326">
    <property type="entry name" value="Cyt_c1"/>
</dbReference>
<dbReference type="SUPFAM" id="SSF46626">
    <property type="entry name" value="Cytochrome c"/>
    <property type="match status" value="1"/>
</dbReference>
<dbReference type="GO" id="GO:0046872">
    <property type="term" value="F:metal ion binding"/>
    <property type="evidence" value="ECO:0007669"/>
    <property type="project" value="UniProtKB-KW"/>
</dbReference>
<accession>A0A4V3XJZ0</accession>
<evidence type="ECO:0000256" key="9">
    <source>
        <dbReference type="PIRSR" id="PIRSR602326-1"/>
    </source>
</evidence>
<keyword evidence="6 10" id="KW-1133">Transmembrane helix</keyword>
<dbReference type="Proteomes" id="UP000306602">
    <property type="component" value="Unassembled WGS sequence"/>
</dbReference>
<dbReference type="PROSITE" id="PS51007">
    <property type="entry name" value="CYTC"/>
    <property type="match status" value="1"/>
</dbReference>
<evidence type="ECO:0000256" key="10">
    <source>
        <dbReference type="SAM" id="Phobius"/>
    </source>
</evidence>
<feature type="binding site" description="covalent" evidence="9">
    <location>
        <position position="195"/>
    </location>
    <ligand>
        <name>heme c</name>
        <dbReference type="ChEBI" id="CHEBI:61717"/>
    </ligand>
</feature>
<keyword evidence="5 9" id="KW-0479">Metal-binding</keyword>
<evidence type="ECO:0000256" key="1">
    <source>
        <dbReference type="ARBA" id="ARBA00004370"/>
    </source>
</evidence>
<dbReference type="GO" id="GO:0020037">
    <property type="term" value="F:heme binding"/>
    <property type="evidence" value="ECO:0007669"/>
    <property type="project" value="InterPro"/>
</dbReference>
<dbReference type="AlphaFoldDB" id="A0A4V3XJZ0"/>
<reference evidence="13 14" key="1">
    <citation type="submission" date="2019-04" db="EMBL/GenBank/DDBJ databases">
        <title>Shimia ponticola sp. nov., isolated from seawater.</title>
        <authorList>
            <person name="Kim Y.-O."/>
            <person name="Yoon J.-H."/>
        </authorList>
    </citation>
    <scope>NUCLEOTIDE SEQUENCE [LARGE SCALE GENOMIC DNA]</scope>
    <source>
        <strain evidence="13 14">MYP11</strain>
    </source>
</reference>
<keyword evidence="3 9" id="KW-0349">Heme</keyword>
<evidence type="ECO:0000259" key="12">
    <source>
        <dbReference type="PROSITE" id="PS51007"/>
    </source>
</evidence>
<evidence type="ECO:0000313" key="14">
    <source>
        <dbReference type="Proteomes" id="UP000306602"/>
    </source>
</evidence>
<feature type="binding site" description="covalent" evidence="9">
    <location>
        <position position="59"/>
    </location>
    <ligand>
        <name>heme c</name>
        <dbReference type="ChEBI" id="CHEBI:61717"/>
    </ligand>
</feature>
<evidence type="ECO:0000256" key="5">
    <source>
        <dbReference type="ARBA" id="ARBA00022723"/>
    </source>
</evidence>
<dbReference type="PANTHER" id="PTHR10266">
    <property type="entry name" value="CYTOCHROME C1"/>
    <property type="match status" value="1"/>
</dbReference>
<feature type="chain" id="PRO_5020596889" description="Cytochrome c1" evidence="11">
    <location>
        <begin position="22"/>
        <end position="269"/>
    </location>
</feature>
<keyword evidence="8 10" id="KW-0472">Membrane</keyword>
<comment type="subcellular location">
    <subcellularLocation>
        <location evidence="1">Membrane</location>
    </subcellularLocation>
</comment>
<keyword evidence="14" id="KW-1185">Reference proteome</keyword>
<keyword evidence="7 9" id="KW-0408">Iron</keyword>
<dbReference type="InterPro" id="IPR036909">
    <property type="entry name" value="Cyt_c-like_dom_sf"/>
</dbReference>
<feature type="binding site" description="covalent" evidence="9">
    <location>
        <position position="62"/>
    </location>
    <ligand>
        <name>heme c</name>
        <dbReference type="ChEBI" id="CHEBI:61717"/>
    </ligand>
</feature>
<organism evidence="13 14">
    <name type="scientific">Aliishimia ponticola</name>
    <dbReference type="NCBI Taxonomy" id="2499833"/>
    <lineage>
        <taxon>Bacteria</taxon>
        <taxon>Pseudomonadati</taxon>
        <taxon>Pseudomonadota</taxon>
        <taxon>Alphaproteobacteria</taxon>
        <taxon>Rhodobacterales</taxon>
        <taxon>Paracoccaceae</taxon>
        <taxon>Aliishimia</taxon>
    </lineage>
</organism>
<evidence type="ECO:0000256" key="3">
    <source>
        <dbReference type="ARBA" id="ARBA00022617"/>
    </source>
</evidence>
<name>A0A4V3XJZ0_9RHOB</name>
<feature type="transmembrane region" description="Helical" evidence="10">
    <location>
        <begin position="239"/>
        <end position="258"/>
    </location>
</feature>
<dbReference type="PANTHER" id="PTHR10266:SF3">
    <property type="entry name" value="CYTOCHROME C1, HEME PROTEIN, MITOCHONDRIAL"/>
    <property type="match status" value="1"/>
</dbReference>
<dbReference type="GO" id="GO:0009055">
    <property type="term" value="F:electron transfer activity"/>
    <property type="evidence" value="ECO:0007669"/>
    <property type="project" value="InterPro"/>
</dbReference>
<evidence type="ECO:0000256" key="8">
    <source>
        <dbReference type="ARBA" id="ARBA00023136"/>
    </source>
</evidence>
<evidence type="ECO:0000256" key="4">
    <source>
        <dbReference type="ARBA" id="ARBA00022692"/>
    </source>
</evidence>
<feature type="domain" description="Cytochrome c" evidence="12">
    <location>
        <begin position="46"/>
        <end position="174"/>
    </location>
</feature>
<dbReference type="PRINTS" id="PR00603">
    <property type="entry name" value="CYTOCHROMEC1"/>
</dbReference>
<dbReference type="Pfam" id="PF02167">
    <property type="entry name" value="Cytochrom_C1"/>
    <property type="match status" value="1"/>
</dbReference>
<dbReference type="OrthoDB" id="9808471at2"/>
<keyword evidence="4 10" id="KW-0812">Transmembrane</keyword>
<protein>
    <recommendedName>
        <fullName evidence="2">Cytochrome c1</fullName>
    </recommendedName>
</protein>
<gene>
    <name evidence="13" type="ORF">E4Z66_17555</name>
</gene>
<evidence type="ECO:0000256" key="11">
    <source>
        <dbReference type="SAM" id="SignalP"/>
    </source>
</evidence>
<feature type="signal peptide" evidence="11">
    <location>
        <begin position="1"/>
        <end position="21"/>
    </location>
</feature>
<dbReference type="RefSeq" id="WP_136464469.1">
    <property type="nucleotide sequence ID" value="NZ_SRKY01000005.1"/>
</dbReference>
<keyword evidence="11" id="KW-0732">Signal</keyword>
<comment type="cofactor">
    <cofactor evidence="9">
        <name>heme c</name>
        <dbReference type="ChEBI" id="CHEBI:61717"/>
    </cofactor>
    <text evidence="9">Binds 1 heme c group covalently per subunit.</text>
</comment>
<evidence type="ECO:0000313" key="13">
    <source>
        <dbReference type="EMBL" id="THH34883.1"/>
    </source>
</evidence>
<proteinExistence type="predicted"/>
<evidence type="ECO:0000256" key="7">
    <source>
        <dbReference type="ARBA" id="ARBA00023004"/>
    </source>
</evidence>
<feature type="binding site" description="covalent" evidence="9">
    <location>
        <position position="63"/>
    </location>
    <ligand>
        <name>heme c</name>
        <dbReference type="ChEBI" id="CHEBI:61717"/>
    </ligand>
</feature>
<dbReference type="EMBL" id="SRKY01000005">
    <property type="protein sequence ID" value="THH34883.1"/>
    <property type="molecule type" value="Genomic_DNA"/>
</dbReference>
<dbReference type="InterPro" id="IPR009056">
    <property type="entry name" value="Cyt_c-like_dom"/>
</dbReference>
<evidence type="ECO:0000256" key="2">
    <source>
        <dbReference type="ARBA" id="ARBA00016165"/>
    </source>
</evidence>
<evidence type="ECO:0000256" key="6">
    <source>
        <dbReference type="ARBA" id="ARBA00022989"/>
    </source>
</evidence>
<dbReference type="Gene3D" id="1.10.760.10">
    <property type="entry name" value="Cytochrome c-like domain"/>
    <property type="match status" value="1"/>
</dbReference>